<dbReference type="OrthoDB" id="649940at2"/>
<gene>
    <name evidence="9" type="ORF">CLV25_10423</name>
</gene>
<keyword evidence="3 6" id="KW-0732">Signal</keyword>
<evidence type="ECO:0000256" key="1">
    <source>
        <dbReference type="ARBA" id="ARBA00004442"/>
    </source>
</evidence>
<feature type="chain" id="PRO_5020762919" evidence="6">
    <location>
        <begin position="20"/>
        <end position="571"/>
    </location>
</feature>
<dbReference type="InterPro" id="IPR012944">
    <property type="entry name" value="SusD_RagB_dom"/>
</dbReference>
<evidence type="ECO:0000256" key="2">
    <source>
        <dbReference type="ARBA" id="ARBA00006275"/>
    </source>
</evidence>
<dbReference type="Gene3D" id="1.25.40.390">
    <property type="match status" value="1"/>
</dbReference>
<feature type="domain" description="SusD-like N-terminal" evidence="8">
    <location>
        <begin position="22"/>
        <end position="222"/>
    </location>
</feature>
<dbReference type="EMBL" id="SLWB01000004">
    <property type="protein sequence ID" value="TCN70072.1"/>
    <property type="molecule type" value="Genomic_DNA"/>
</dbReference>
<dbReference type="SUPFAM" id="SSF48452">
    <property type="entry name" value="TPR-like"/>
    <property type="match status" value="1"/>
</dbReference>
<evidence type="ECO:0000256" key="5">
    <source>
        <dbReference type="ARBA" id="ARBA00023237"/>
    </source>
</evidence>
<name>A0A4R2ERM6_9BACT</name>
<dbReference type="GO" id="GO:0009279">
    <property type="term" value="C:cell outer membrane"/>
    <property type="evidence" value="ECO:0007669"/>
    <property type="project" value="UniProtKB-SubCell"/>
</dbReference>
<evidence type="ECO:0000259" key="7">
    <source>
        <dbReference type="Pfam" id="PF07980"/>
    </source>
</evidence>
<comment type="subcellular location">
    <subcellularLocation>
        <location evidence="1">Cell outer membrane</location>
    </subcellularLocation>
</comment>
<evidence type="ECO:0000313" key="9">
    <source>
        <dbReference type="EMBL" id="TCN70072.1"/>
    </source>
</evidence>
<comment type="similarity">
    <text evidence="2">Belongs to the SusD family.</text>
</comment>
<dbReference type="Pfam" id="PF07980">
    <property type="entry name" value="SusD_RagB"/>
    <property type="match status" value="1"/>
</dbReference>
<evidence type="ECO:0000256" key="4">
    <source>
        <dbReference type="ARBA" id="ARBA00023136"/>
    </source>
</evidence>
<organism evidence="9 10">
    <name type="scientific">Acetobacteroides hydrogenigenes</name>
    <dbReference type="NCBI Taxonomy" id="979970"/>
    <lineage>
        <taxon>Bacteria</taxon>
        <taxon>Pseudomonadati</taxon>
        <taxon>Bacteroidota</taxon>
        <taxon>Bacteroidia</taxon>
        <taxon>Bacteroidales</taxon>
        <taxon>Rikenellaceae</taxon>
        <taxon>Acetobacteroides</taxon>
    </lineage>
</organism>
<evidence type="ECO:0000313" key="10">
    <source>
        <dbReference type="Proteomes" id="UP000294830"/>
    </source>
</evidence>
<comment type="caution">
    <text evidence="9">The sequence shown here is derived from an EMBL/GenBank/DDBJ whole genome shotgun (WGS) entry which is preliminary data.</text>
</comment>
<protein>
    <submittedName>
        <fullName evidence="9">SusD-like starch-binding protein associating with outer membrane</fullName>
    </submittedName>
</protein>
<accession>A0A4R2ERM6</accession>
<keyword evidence="5" id="KW-0998">Cell outer membrane</keyword>
<evidence type="ECO:0000256" key="3">
    <source>
        <dbReference type="ARBA" id="ARBA00022729"/>
    </source>
</evidence>
<sequence length="571" mass="64827">MRKKILYALFAATALMATSCELDEKPYNMADESSVAGGDVGTIEAITSGSYSFLKEEYYIKPMHYVGEFGGDNIALSGSTTDNLMYLYNYQRIPDSYQTSYFWNRSYKIIVNANKIISLAKEGTSEKVDQFLGENYFLRGWLYFNLSNIFGRPYAQSPETNLSVPLKLSASMDDFPARTTVKAVYEQVVKDLLKAEQLMNQDRGNIYASKTAAQALLSRVYLYMGENKLAEEYATKVIDSGKYSLLGAEDYQKYSTFTPEENSETIFAIKFVKDKDDLHWYSVGSMYANIDGIGWGEMYASLPYRQLLDKNPSDIRHAFIEPQYILDGNGKKQYCFMFIETVKNSAGVEQRFFRFDKVTPETVNGVTKYKLQATPKAPFKAYKDQYLAEEEGKLVLYAKQAADAADFTRYEVAIDYLLADRASYPKYYVNKCSRQEGQAQLWSPVVLRLAEMYLNRAEARAKQGNTGGALQDVNVTRERAQIPAYTAVPQGTDILDLVLEERRIELAFEGHRKFDIFRNGKTLDRRYPGTHDRGTAAAVKLIVEPTDKAVIELIPQREINAYPVPLVQNPL</sequence>
<reference evidence="9 10" key="1">
    <citation type="submission" date="2019-03" db="EMBL/GenBank/DDBJ databases">
        <title>Genomic Encyclopedia of Archaeal and Bacterial Type Strains, Phase II (KMG-II): from individual species to whole genera.</title>
        <authorList>
            <person name="Goeker M."/>
        </authorList>
    </citation>
    <scope>NUCLEOTIDE SEQUENCE [LARGE SCALE GENOMIC DNA]</scope>
    <source>
        <strain evidence="9 10">RL-C</strain>
    </source>
</reference>
<dbReference type="Proteomes" id="UP000294830">
    <property type="component" value="Unassembled WGS sequence"/>
</dbReference>
<keyword evidence="4" id="KW-0472">Membrane</keyword>
<evidence type="ECO:0000256" key="6">
    <source>
        <dbReference type="SAM" id="SignalP"/>
    </source>
</evidence>
<feature type="signal peptide" evidence="6">
    <location>
        <begin position="1"/>
        <end position="19"/>
    </location>
</feature>
<feature type="domain" description="RagB/SusD" evidence="7">
    <location>
        <begin position="264"/>
        <end position="570"/>
    </location>
</feature>
<dbReference type="RefSeq" id="WP_131838635.1">
    <property type="nucleotide sequence ID" value="NZ_SLWB01000004.1"/>
</dbReference>
<dbReference type="InterPro" id="IPR011990">
    <property type="entry name" value="TPR-like_helical_dom_sf"/>
</dbReference>
<dbReference type="CDD" id="cd08977">
    <property type="entry name" value="SusD"/>
    <property type="match status" value="1"/>
</dbReference>
<dbReference type="InterPro" id="IPR033985">
    <property type="entry name" value="SusD-like_N"/>
</dbReference>
<proteinExistence type="inferred from homology"/>
<evidence type="ECO:0000259" key="8">
    <source>
        <dbReference type="Pfam" id="PF14322"/>
    </source>
</evidence>
<dbReference type="PROSITE" id="PS51257">
    <property type="entry name" value="PROKAR_LIPOPROTEIN"/>
    <property type="match status" value="1"/>
</dbReference>
<dbReference type="Pfam" id="PF14322">
    <property type="entry name" value="SusD-like_3"/>
    <property type="match status" value="1"/>
</dbReference>
<dbReference type="AlphaFoldDB" id="A0A4R2ERM6"/>
<keyword evidence="10" id="KW-1185">Reference proteome</keyword>